<protein>
    <submittedName>
        <fullName evidence="2">Uncharacterized protein</fullName>
    </submittedName>
</protein>
<proteinExistence type="predicted"/>
<evidence type="ECO:0000313" key="2">
    <source>
        <dbReference type="EMBL" id="QBH67506.1"/>
    </source>
</evidence>
<organism evidence="2">
    <name type="scientific">Ustilago esculenta</name>
    <dbReference type="NCBI Taxonomy" id="185366"/>
    <lineage>
        <taxon>Eukaryota</taxon>
        <taxon>Fungi</taxon>
        <taxon>Dikarya</taxon>
        <taxon>Basidiomycota</taxon>
        <taxon>Ustilaginomycotina</taxon>
        <taxon>Ustilaginomycetes</taxon>
        <taxon>Ustilaginales</taxon>
        <taxon>Ustilaginaceae</taxon>
        <taxon>Ustilago</taxon>
    </lineage>
</organism>
<dbReference type="AlphaFoldDB" id="A0A481SI48"/>
<dbReference type="InterPro" id="IPR011856">
    <property type="entry name" value="tRNA_endonuc-like_dom_sf"/>
</dbReference>
<dbReference type="Gene3D" id="3.40.1350.10">
    <property type="match status" value="1"/>
</dbReference>
<name>A0A481SI48_9BASI</name>
<reference evidence="2" key="1">
    <citation type="submission" date="2018-11" db="EMBL/GenBank/DDBJ databases">
        <authorList>
            <person name="Shen W.-C."/>
            <person name="Liang S.-W."/>
            <person name="Huang Y.-H."/>
            <person name="Chiu J.-Y."/>
        </authorList>
    </citation>
    <scope>NUCLEOTIDE SEQUENCE</scope>
    <source>
        <strain evidence="2">12JK1RB1-A1</strain>
    </source>
</reference>
<reference evidence="2" key="2">
    <citation type="journal article" date="2019" name="Fungal Genet. Biol.">
        <title>The smut fungus Ustilago esculenta has a bipolar mating system with three idiomorphs larger than 500?kb.</title>
        <authorList>
            <person name="Liang S.W."/>
            <person name="Huang Y.H."/>
            <person name="Chiu J.Y."/>
            <person name="Tseng H.W."/>
            <person name="Haung J.H."/>
            <person name="Shen W.C."/>
        </authorList>
    </citation>
    <scope>NUCLEOTIDE SEQUENCE</scope>
    <source>
        <strain evidence="2">12JK1RB1-A1</strain>
    </source>
</reference>
<sequence>MASTSTQNIPGSSSNDSPALSDPTSHQRSKKKQQCMLGLYYPSPIFMAILADTYTLLCHSFIHHLTDEALLNAEVGTAFTSTSLGSPASHPSFPAVAPLCRQYPTQASAIFQTYLDLKNGAAAWDSVEPLVLSINPQSIPEAVVETVGKDLSSLSDEDAEKLVNDRLNDLRKGVTKLGLVNGGEGGKDMEDLTKVGVAAIKGRRKGAVSSIPRQFHTSSVFDTN</sequence>
<feature type="compositionally biased region" description="Polar residues" evidence="1">
    <location>
        <begin position="1"/>
        <end position="26"/>
    </location>
</feature>
<evidence type="ECO:0000256" key="1">
    <source>
        <dbReference type="SAM" id="MobiDB-lite"/>
    </source>
</evidence>
<gene>
    <name evidence="2" type="ORF">UE_1440</name>
</gene>
<feature type="region of interest" description="Disordered" evidence="1">
    <location>
        <begin position="1"/>
        <end position="29"/>
    </location>
</feature>
<dbReference type="EMBL" id="MK125512">
    <property type="protein sequence ID" value="QBH67506.1"/>
    <property type="molecule type" value="Genomic_DNA"/>
</dbReference>
<dbReference type="GO" id="GO:0003676">
    <property type="term" value="F:nucleic acid binding"/>
    <property type="evidence" value="ECO:0007669"/>
    <property type="project" value="InterPro"/>
</dbReference>
<accession>A0A481SI48</accession>